<accession>A0A0P1E338</accession>
<keyword evidence="2" id="KW-1185">Reference proteome</keyword>
<gene>
    <name evidence="1" type="ORF">RUM4293_01656</name>
</gene>
<name>A0A0P1E338_9RHOB</name>
<protein>
    <submittedName>
        <fullName evidence="1">Uncharacterized protein</fullName>
    </submittedName>
</protein>
<dbReference type="AlphaFoldDB" id="A0A0P1E338"/>
<evidence type="ECO:0000313" key="2">
    <source>
        <dbReference type="Proteomes" id="UP000050786"/>
    </source>
</evidence>
<dbReference type="RefSeq" id="WP_145975828.1">
    <property type="nucleotide sequence ID" value="NZ_CYPS01000026.1"/>
</dbReference>
<organism evidence="1 2">
    <name type="scientific">Ruegeria atlantica</name>
    <dbReference type="NCBI Taxonomy" id="81569"/>
    <lineage>
        <taxon>Bacteria</taxon>
        <taxon>Pseudomonadati</taxon>
        <taxon>Pseudomonadota</taxon>
        <taxon>Alphaproteobacteria</taxon>
        <taxon>Rhodobacterales</taxon>
        <taxon>Roseobacteraceae</taxon>
        <taxon>Ruegeria</taxon>
    </lineage>
</organism>
<dbReference type="EMBL" id="CYPS01000026">
    <property type="protein sequence ID" value="CUH42767.1"/>
    <property type="molecule type" value="Genomic_DNA"/>
</dbReference>
<evidence type="ECO:0000313" key="1">
    <source>
        <dbReference type="EMBL" id="CUH42767.1"/>
    </source>
</evidence>
<proteinExistence type="predicted"/>
<reference evidence="2" key="1">
    <citation type="submission" date="2015-09" db="EMBL/GenBank/DDBJ databases">
        <authorList>
            <person name="Rodrigo-Torres L."/>
            <person name="Arahal D.R."/>
        </authorList>
    </citation>
    <scope>NUCLEOTIDE SEQUENCE [LARGE SCALE GENOMIC DNA]</scope>
    <source>
        <strain evidence="2">CECT 4293</strain>
    </source>
</reference>
<sequence>MIRSASVIEESSITTVVQTSGKVAVERLSTTTKSSSGRFPPIENALTEIVKNKRLFEEQNNV</sequence>
<dbReference type="Proteomes" id="UP000050786">
    <property type="component" value="Unassembled WGS sequence"/>
</dbReference>